<reference evidence="1" key="1">
    <citation type="submission" date="2016-08" db="EMBL/GenBank/DDBJ databases">
        <authorList>
            <person name="Ngugi D.K."/>
            <person name="Miyake S."/>
            <person name="Stingl U."/>
        </authorList>
    </citation>
    <scope>NUCLEOTIDE SEQUENCE</scope>
    <source>
        <strain evidence="1">SCG-D08WGA-EpuloA1</strain>
    </source>
</reference>
<keyword evidence="2" id="KW-1185">Reference proteome</keyword>
<organism evidence="1 2">
    <name type="scientific">Candidatus Epulonipiscium fishelsonii</name>
    <dbReference type="NCBI Taxonomy" id="77094"/>
    <lineage>
        <taxon>Bacteria</taxon>
        <taxon>Bacillati</taxon>
        <taxon>Bacillota</taxon>
        <taxon>Clostridia</taxon>
        <taxon>Lachnospirales</taxon>
        <taxon>Lachnospiraceae</taxon>
        <taxon>Candidatus Epulonipiscium</taxon>
    </lineage>
</organism>
<proteinExistence type="predicted"/>
<sequence>MKYKKPYVIAEVGCNHLGKLDIAREFIETARIYCKVDAIKFQKRCNKELLTQEQYNAPHPVYYNSYGETYGEHREYLEFNLEEHKELKAYCEKLGIIYSCSVWDLTSAKEIVSLNPNFIKIPSACNNNYEMLDWICKNYFGEIHVSLGMTTKQEEKELVEFFEKNNRNLDVVLYACTSGYPVPTEDLCLLEITRIRELYKDRVKDIGFSGHHHGISADISAYVLGANIIERHYTLNRTWKGTDHAASLEPEGLRRVKRDLEYNYLALTYKSEDILPIEQVQRDKLKYKRNIRKAVKTKYGKSMDMRNIGRNIEKIENMIAMNKNLAESTLSFDDIQTFCRICLNAENNQMFVDIYGYKYYKCESCGSIYLTNLPNTETLYNNATTPIDHYVDKELFYKRAELIAKPKVKYILDEMKENNIKIDKWIDIGCGTGEILYILSKETNIIPIGIESDEREIEFAKSNGIDIVKGFINPYMENVEIEKILNEATIITFFNVLEHIENPIEFINYIYKHMKSNSVIVFEIPRYPSMSSFVNLTDNENVYRHIIPPIHLQVFTEDGIDILLKDKFDIISKWGFGQGYFDILTSQMLKNNNNKNKSTLYNELLLLNDTIQKEFDKKGFSDNMIFIAKKI</sequence>
<dbReference type="Proteomes" id="UP000188637">
    <property type="component" value="Unassembled WGS sequence"/>
</dbReference>
<evidence type="ECO:0000313" key="1">
    <source>
        <dbReference type="EMBL" id="ONI43895.1"/>
    </source>
</evidence>
<evidence type="ECO:0000313" key="2">
    <source>
        <dbReference type="Proteomes" id="UP000188637"/>
    </source>
</evidence>
<name>A0ACC8XHH5_9FIRM</name>
<protein>
    <submittedName>
        <fullName evidence="1">Uncharacterized protein</fullName>
    </submittedName>
</protein>
<accession>A0ACC8XHH5</accession>
<gene>
    <name evidence="1" type="ORF">AN640_05990</name>
</gene>
<comment type="caution">
    <text evidence="1">The sequence shown here is derived from an EMBL/GenBank/DDBJ whole genome shotgun (WGS) entry which is preliminary data.</text>
</comment>
<dbReference type="EMBL" id="LJHD01000131">
    <property type="protein sequence ID" value="ONI43895.1"/>
    <property type="molecule type" value="Genomic_DNA"/>
</dbReference>